<dbReference type="RefSeq" id="WP_377769765.1">
    <property type="nucleotide sequence ID" value="NZ_JBHUHO010000008.1"/>
</dbReference>
<keyword evidence="1 3" id="KW-0378">Hydrolase</keyword>
<evidence type="ECO:0000256" key="3">
    <source>
        <dbReference type="RuleBase" id="RU361153"/>
    </source>
</evidence>
<dbReference type="PANTHER" id="PTHR31297">
    <property type="entry name" value="GLUCAN ENDO-1,6-BETA-GLUCOSIDASE B"/>
    <property type="match status" value="1"/>
</dbReference>
<dbReference type="PANTHER" id="PTHR31297:SF13">
    <property type="entry name" value="PUTATIVE-RELATED"/>
    <property type="match status" value="1"/>
</dbReference>
<accession>A0ABW4YH11</accession>
<dbReference type="SUPFAM" id="SSF51445">
    <property type="entry name" value="(Trans)glycosidases"/>
    <property type="match status" value="1"/>
</dbReference>
<gene>
    <name evidence="5" type="ORF">ACFSJH_03165</name>
</gene>
<reference evidence="6" key="1">
    <citation type="journal article" date="2019" name="Int. J. Syst. Evol. Microbiol.">
        <title>The Global Catalogue of Microorganisms (GCM) 10K type strain sequencing project: providing services to taxonomists for standard genome sequencing and annotation.</title>
        <authorList>
            <consortium name="The Broad Institute Genomics Platform"/>
            <consortium name="The Broad Institute Genome Sequencing Center for Infectious Disease"/>
            <person name="Wu L."/>
            <person name="Ma J."/>
        </authorList>
    </citation>
    <scope>NUCLEOTIDE SEQUENCE [LARGE SCALE GENOMIC DNA]</scope>
    <source>
        <strain evidence="6">GH52</strain>
    </source>
</reference>
<name>A0ABW4YH11_9BACL</name>
<dbReference type="EMBL" id="JBHUHO010000008">
    <property type="protein sequence ID" value="MFD2114748.1"/>
    <property type="molecule type" value="Genomic_DNA"/>
</dbReference>
<keyword evidence="6" id="KW-1185">Reference proteome</keyword>
<sequence length="448" mass="52728">MTVDLQKFVQVTGEDFTIDGEKIFFRGFGLGTWMNLEHFMIGLPGTDTMIKQAFQDVYGAERSEQFFHRFLLEFMDERDFAYLKSLGINSLRLPFNYKYFIDDQRPGQYKEEGFIYLDYIVSLCEKYEIYAILDLHSAPGGQNPDWHCDTSSGLPLLWEYGALRDTVIGMWGHIARHYRDNSWVAGYDIVNEPALVKDADVFNDFYQKVVAEIRKHDEHHIIFIEGNAFTTDFSMLDPIDDPQVAYEFHFYPFVDEPAVLDPKMDRTVRQAIFKKAFEKMLTIREKYKRPLWCGEFGVSLQPDSIGFDVSLLEDMIDLFEANNVSWALWTYKDAASMALTYPKKDTAWLTFTRKIKEVWNQEEEQAKGEALVDYMAETYFQPISKEFRYPLQFRMRSIMQAICVEQNLKPFLQQLPWEEAYELPASFHFDQCETFPDLEQLMRKYTKA</sequence>
<dbReference type="Pfam" id="PF00150">
    <property type="entry name" value="Cellulase"/>
    <property type="match status" value="1"/>
</dbReference>
<dbReference type="InterPro" id="IPR001547">
    <property type="entry name" value="Glyco_hydro_5"/>
</dbReference>
<dbReference type="Proteomes" id="UP001597362">
    <property type="component" value="Unassembled WGS sequence"/>
</dbReference>
<comment type="caution">
    <text evidence="5">The sequence shown here is derived from an EMBL/GenBank/DDBJ whole genome shotgun (WGS) entry which is preliminary data.</text>
</comment>
<evidence type="ECO:0000313" key="6">
    <source>
        <dbReference type="Proteomes" id="UP001597362"/>
    </source>
</evidence>
<evidence type="ECO:0000256" key="2">
    <source>
        <dbReference type="ARBA" id="ARBA00023295"/>
    </source>
</evidence>
<evidence type="ECO:0000256" key="1">
    <source>
        <dbReference type="ARBA" id="ARBA00022801"/>
    </source>
</evidence>
<evidence type="ECO:0000259" key="4">
    <source>
        <dbReference type="Pfam" id="PF00150"/>
    </source>
</evidence>
<organism evidence="5 6">
    <name type="scientific">Paenibacillus yanchengensis</name>
    <dbReference type="NCBI Taxonomy" id="2035833"/>
    <lineage>
        <taxon>Bacteria</taxon>
        <taxon>Bacillati</taxon>
        <taxon>Bacillota</taxon>
        <taxon>Bacilli</taxon>
        <taxon>Bacillales</taxon>
        <taxon>Paenibacillaceae</taxon>
        <taxon>Paenibacillus</taxon>
    </lineage>
</organism>
<keyword evidence="2 3" id="KW-0326">Glycosidase</keyword>
<comment type="similarity">
    <text evidence="3">Belongs to the glycosyl hydrolase 5 (cellulase A) family.</text>
</comment>
<dbReference type="InterPro" id="IPR017853">
    <property type="entry name" value="GH"/>
</dbReference>
<protein>
    <submittedName>
        <fullName evidence="5">Glycoside hydrolase family 5 protein</fullName>
        <ecNumber evidence="5">3.2.1.-</ecNumber>
    </submittedName>
</protein>
<dbReference type="Gene3D" id="3.20.20.80">
    <property type="entry name" value="Glycosidases"/>
    <property type="match status" value="1"/>
</dbReference>
<proteinExistence type="inferred from homology"/>
<dbReference type="GO" id="GO:0016798">
    <property type="term" value="F:hydrolase activity, acting on glycosyl bonds"/>
    <property type="evidence" value="ECO:0007669"/>
    <property type="project" value="UniProtKB-KW"/>
</dbReference>
<evidence type="ECO:0000313" key="5">
    <source>
        <dbReference type="EMBL" id="MFD2114748.1"/>
    </source>
</evidence>
<feature type="domain" description="Glycoside hydrolase family 5" evidence="4">
    <location>
        <begin position="78"/>
        <end position="333"/>
    </location>
</feature>
<dbReference type="EC" id="3.2.1.-" evidence="5"/>
<dbReference type="InterPro" id="IPR050386">
    <property type="entry name" value="Glycosyl_hydrolase_5"/>
</dbReference>